<proteinExistence type="predicted"/>
<dbReference type="InterPro" id="IPR013783">
    <property type="entry name" value="Ig-like_fold"/>
</dbReference>
<keyword evidence="1" id="KW-0732">Signal</keyword>
<accession>A0A1G2EE57</accession>
<dbReference type="AlphaFoldDB" id="A0A1G2EE57"/>
<dbReference type="STRING" id="1801672.A2896_03080"/>
<feature type="signal peptide" evidence="1">
    <location>
        <begin position="1"/>
        <end position="25"/>
    </location>
</feature>
<evidence type="ECO:0000256" key="1">
    <source>
        <dbReference type="SAM" id="SignalP"/>
    </source>
</evidence>
<name>A0A1G2EE57_9BACT</name>
<organism evidence="2 3">
    <name type="scientific">Candidatus Nealsonbacteria bacterium RIFCSPLOWO2_01_FULL_43_32</name>
    <dbReference type="NCBI Taxonomy" id="1801672"/>
    <lineage>
        <taxon>Bacteria</taxon>
        <taxon>Candidatus Nealsoniibacteriota</taxon>
    </lineage>
</organism>
<sequence>MCKKILFLTILIVSGFFLLPDAAKAAAEILRPDAQGSEMAPWGLSQYPSEGNRWDKVDDVLPDELTTFIVTVYDGDGAYYRDLYNLPNHSGIGSINKVTIYIRFDGSPDPYRTYYKPSLKTNGQNWDGSETSWTSWEWHTASQALIKNPITNQPWTWEEIDALEIGASLKSGPNYSAKVTQIYAEIDYTVPPCQSHNVSGWAWSNMYVPPTDEQTQSDSGFAMKLMGTRLGQKKTINNGHVPKISFYMYKGGSPAGNITFTIRRTSNDSIIVSKVWGDASTLPTSPTWESVIFDSQPLINEQIYLLAEWSGSGGFVILKASGSDVKANENAVAYSSSYGNWSGYDIAYKIEYLSPPHDETIGWISFSCKNPEAPAPYDFGVDINGVSGLFSGHAWSENIGWIDFAPAGPYPASPNYSACLDFPGNGQACDGIGNYKIGGWARALNYGGGWDGWIKLRGTAQDGSPYGIDLNQQSGELSGFAWSDAVIGWISFSGNNYQVKTISPNQPPDKPTEASPTTWDNCIFLDRSIPTFYWTYIDPDDVPAGTDPQTAYILEVDEKSASFNPPIFHYVSGPTDSHFYTLNVDWLNWNTEYKWRVGVKDSHDNWSATSTPKEFKTPHEAYPYSGFSWDPQDPNQGEVVIFTPDDPGLEYLWTITEGVEKATFVDDTGPTSENPHIIFGSWVNKIKLQVTENSYSCTSAEYKISAALPLPEYREVPPIIWLQKAMASLIDFFHTF</sequence>
<evidence type="ECO:0000313" key="3">
    <source>
        <dbReference type="Proteomes" id="UP000178647"/>
    </source>
</evidence>
<dbReference type="EMBL" id="MHMH01000022">
    <property type="protein sequence ID" value="OGZ23902.1"/>
    <property type="molecule type" value="Genomic_DNA"/>
</dbReference>
<gene>
    <name evidence="2" type="ORF">A2896_03080</name>
</gene>
<reference evidence="2 3" key="1">
    <citation type="journal article" date="2016" name="Nat. Commun.">
        <title>Thousands of microbial genomes shed light on interconnected biogeochemical processes in an aquifer system.</title>
        <authorList>
            <person name="Anantharaman K."/>
            <person name="Brown C.T."/>
            <person name="Hug L.A."/>
            <person name="Sharon I."/>
            <person name="Castelle C.J."/>
            <person name="Probst A.J."/>
            <person name="Thomas B.C."/>
            <person name="Singh A."/>
            <person name="Wilkins M.J."/>
            <person name="Karaoz U."/>
            <person name="Brodie E.L."/>
            <person name="Williams K.H."/>
            <person name="Hubbard S.S."/>
            <person name="Banfield J.F."/>
        </authorList>
    </citation>
    <scope>NUCLEOTIDE SEQUENCE [LARGE SCALE GENOMIC DNA]</scope>
</reference>
<dbReference type="Proteomes" id="UP000178647">
    <property type="component" value="Unassembled WGS sequence"/>
</dbReference>
<evidence type="ECO:0000313" key="2">
    <source>
        <dbReference type="EMBL" id="OGZ23902.1"/>
    </source>
</evidence>
<evidence type="ECO:0008006" key="4">
    <source>
        <dbReference type="Google" id="ProtNLM"/>
    </source>
</evidence>
<feature type="chain" id="PRO_5009582718" description="Fibronectin type-III domain-containing protein" evidence="1">
    <location>
        <begin position="26"/>
        <end position="736"/>
    </location>
</feature>
<protein>
    <recommendedName>
        <fullName evidence="4">Fibronectin type-III domain-containing protein</fullName>
    </recommendedName>
</protein>
<comment type="caution">
    <text evidence="2">The sequence shown here is derived from an EMBL/GenBank/DDBJ whole genome shotgun (WGS) entry which is preliminary data.</text>
</comment>
<dbReference type="Gene3D" id="2.60.40.10">
    <property type="entry name" value="Immunoglobulins"/>
    <property type="match status" value="1"/>
</dbReference>